<organism evidence="1 2">
    <name type="scientific">Pseudomonas amygdali pv. mori str. 301020</name>
    <dbReference type="NCBI Taxonomy" id="629261"/>
    <lineage>
        <taxon>Bacteria</taxon>
        <taxon>Pseudomonadati</taxon>
        <taxon>Pseudomonadota</taxon>
        <taxon>Gammaproteobacteria</taxon>
        <taxon>Pseudomonadales</taxon>
        <taxon>Pseudomonadaceae</taxon>
        <taxon>Pseudomonas</taxon>
        <taxon>Pseudomonas amygdali</taxon>
    </lineage>
</organism>
<evidence type="ECO:0000313" key="2">
    <source>
        <dbReference type="Proteomes" id="UP000003465"/>
    </source>
</evidence>
<reference evidence="1 2" key="1">
    <citation type="journal article" date="2011" name="PLoS Pathog.">
        <title>Dynamic evolution of pathogenicity revealed by sequencing and comparative genomics of 19 Pseudomonas syringae isolates.</title>
        <authorList>
            <person name="Baltrus D.A."/>
            <person name="Nishimura M.T."/>
            <person name="Romanchuk A."/>
            <person name="Chang J.H."/>
            <person name="Mukhtar M.S."/>
            <person name="Cherkis K."/>
            <person name="Roach J."/>
            <person name="Grant S.R."/>
            <person name="Jones C.D."/>
            <person name="Dangl J.L."/>
        </authorList>
    </citation>
    <scope>NUCLEOTIDE SEQUENCE [LARGE SCALE GENOMIC DNA]</scope>
    <source>
        <strain evidence="1 2">301020</strain>
    </source>
</reference>
<dbReference type="AlphaFoldDB" id="A0A656GHW4"/>
<dbReference type="EMBL" id="AEAG01001320">
    <property type="protein sequence ID" value="EGH25412.1"/>
    <property type="molecule type" value="Genomic_DNA"/>
</dbReference>
<evidence type="ECO:0000313" key="1">
    <source>
        <dbReference type="EMBL" id="EGH25412.1"/>
    </source>
</evidence>
<comment type="caution">
    <text evidence="1">The sequence shown here is derived from an EMBL/GenBank/DDBJ whole genome shotgun (WGS) entry which is preliminary data.</text>
</comment>
<proteinExistence type="predicted"/>
<sequence>MQAQLIALDWGQPHFVLIDLANMARYWNSAH</sequence>
<accession>A0A656GHW4</accession>
<protein>
    <submittedName>
        <fullName evidence="1">Uncharacterized protein</fullName>
    </submittedName>
</protein>
<name>A0A656GHW4_PSEA0</name>
<dbReference type="Proteomes" id="UP000003465">
    <property type="component" value="Unassembled WGS sequence"/>
</dbReference>
<gene>
    <name evidence="1" type="ORF">PSYMO_29918</name>
</gene>